<protein>
    <submittedName>
        <fullName evidence="1">Uncharacterized protein</fullName>
    </submittedName>
</protein>
<dbReference type="OrthoDB" id="3782416at2759"/>
<organism evidence="1 2">
    <name type="scientific">Decorospora gaudefroyi</name>
    <dbReference type="NCBI Taxonomy" id="184978"/>
    <lineage>
        <taxon>Eukaryota</taxon>
        <taxon>Fungi</taxon>
        <taxon>Dikarya</taxon>
        <taxon>Ascomycota</taxon>
        <taxon>Pezizomycotina</taxon>
        <taxon>Dothideomycetes</taxon>
        <taxon>Pleosporomycetidae</taxon>
        <taxon>Pleosporales</taxon>
        <taxon>Pleosporineae</taxon>
        <taxon>Pleosporaceae</taxon>
        <taxon>Decorospora</taxon>
    </lineage>
</organism>
<evidence type="ECO:0000313" key="2">
    <source>
        <dbReference type="Proteomes" id="UP000800040"/>
    </source>
</evidence>
<dbReference type="Pfam" id="PF12013">
    <property type="entry name" value="OrsD"/>
    <property type="match status" value="1"/>
</dbReference>
<evidence type="ECO:0000313" key="1">
    <source>
        <dbReference type="EMBL" id="KAF1836917.1"/>
    </source>
</evidence>
<reference evidence="1" key="1">
    <citation type="submission" date="2020-01" db="EMBL/GenBank/DDBJ databases">
        <authorList>
            <consortium name="DOE Joint Genome Institute"/>
            <person name="Haridas S."/>
            <person name="Albert R."/>
            <person name="Binder M."/>
            <person name="Bloem J."/>
            <person name="Labutti K."/>
            <person name="Salamov A."/>
            <person name="Andreopoulos B."/>
            <person name="Baker S.E."/>
            <person name="Barry K."/>
            <person name="Bills G."/>
            <person name="Bluhm B.H."/>
            <person name="Cannon C."/>
            <person name="Castanera R."/>
            <person name="Culley D.E."/>
            <person name="Daum C."/>
            <person name="Ezra D."/>
            <person name="Gonzalez J.B."/>
            <person name="Henrissat B."/>
            <person name="Kuo A."/>
            <person name="Liang C."/>
            <person name="Lipzen A."/>
            <person name="Lutzoni F."/>
            <person name="Magnuson J."/>
            <person name="Mondo S."/>
            <person name="Nolan M."/>
            <person name="Ohm R."/>
            <person name="Pangilinan J."/>
            <person name="Park H.-J."/>
            <person name="Ramirez L."/>
            <person name="Alfaro M."/>
            <person name="Sun H."/>
            <person name="Tritt A."/>
            <person name="Yoshinaga Y."/>
            <person name="Zwiers L.-H."/>
            <person name="Turgeon B.G."/>
            <person name="Goodwin S.B."/>
            <person name="Spatafora J.W."/>
            <person name="Crous P.W."/>
            <person name="Grigoriev I.V."/>
        </authorList>
    </citation>
    <scope>NUCLEOTIDE SEQUENCE</scope>
    <source>
        <strain evidence="1">P77</strain>
    </source>
</reference>
<dbReference type="InterPro" id="IPR022698">
    <property type="entry name" value="OrsD"/>
</dbReference>
<dbReference type="Proteomes" id="UP000800040">
    <property type="component" value="Unassembled WGS sequence"/>
</dbReference>
<proteinExistence type="predicted"/>
<accession>A0A6A5KM22</accession>
<dbReference type="AlphaFoldDB" id="A0A6A5KM22"/>
<gene>
    <name evidence="1" type="ORF">BDW02DRAFT_203821</name>
</gene>
<name>A0A6A5KM22_9PLEO</name>
<dbReference type="EMBL" id="ML975268">
    <property type="protein sequence ID" value="KAF1836917.1"/>
    <property type="molecule type" value="Genomic_DNA"/>
</dbReference>
<sequence length="169" mass="19122">MPNWTVYAGDLAEGTSLKSASAPSSWTVYTGNPVKNKPAEEDIPSVISYVPQFGHLLCNPCRSVVPFKTLHYHLRHYHKIRTLFCKAIVSQYEGLSVSQTDADVVPLPGGSSPLEFLASPERGYFCPHCDYTTCNWDVLLLHFRETRCSRERKTRDDLSCVLQRWASVR</sequence>
<keyword evidence="2" id="KW-1185">Reference proteome</keyword>